<dbReference type="InterPro" id="IPR001424">
    <property type="entry name" value="SOD_Cu_Zn_dom"/>
</dbReference>
<evidence type="ECO:0000256" key="5">
    <source>
        <dbReference type="ARBA" id="ARBA00022723"/>
    </source>
</evidence>
<dbReference type="InterPro" id="IPR018152">
    <property type="entry name" value="SOD_Cu/Zn_BS"/>
</dbReference>
<evidence type="ECO:0000256" key="12">
    <source>
        <dbReference type="SAM" id="MobiDB-lite"/>
    </source>
</evidence>
<keyword evidence="9" id="KW-0186">Copper</keyword>
<feature type="compositionally biased region" description="Polar residues" evidence="12">
    <location>
        <begin position="60"/>
        <end position="74"/>
    </location>
</feature>
<dbReference type="FunFam" id="2.60.40.200:FF:000013">
    <property type="entry name" value="Superoxide dismutase [Cu-Zn]"/>
    <property type="match status" value="1"/>
</dbReference>
<dbReference type="Pfam" id="PF00080">
    <property type="entry name" value="Sod_Cu"/>
    <property type="match status" value="1"/>
</dbReference>
<accession>A0A1D1W3Y1</accession>
<dbReference type="InterPro" id="IPR024134">
    <property type="entry name" value="SOD_Cu/Zn_/chaperone"/>
</dbReference>
<dbReference type="GO" id="GO:0005507">
    <property type="term" value="F:copper ion binding"/>
    <property type="evidence" value="ECO:0007669"/>
    <property type="project" value="InterPro"/>
</dbReference>
<comment type="caution">
    <text evidence="15">The sequence shown here is derived from an EMBL/GenBank/DDBJ whole genome shotgun (WGS) entry which is preliminary data.</text>
</comment>
<comment type="cofactor">
    <cofactor evidence="2">
        <name>Zn(2+)</name>
        <dbReference type="ChEBI" id="CHEBI:29105"/>
    </cofactor>
</comment>
<dbReference type="CDD" id="cd00305">
    <property type="entry name" value="Cu-Zn_Superoxide_Dismutase"/>
    <property type="match status" value="1"/>
</dbReference>
<comment type="cofactor">
    <cofactor evidence="1">
        <name>Cu cation</name>
        <dbReference type="ChEBI" id="CHEBI:23378"/>
    </cofactor>
</comment>
<evidence type="ECO:0000256" key="13">
    <source>
        <dbReference type="SAM" id="SignalP"/>
    </source>
</evidence>
<dbReference type="PANTHER" id="PTHR10003">
    <property type="entry name" value="SUPEROXIDE DISMUTASE CU-ZN -RELATED"/>
    <property type="match status" value="1"/>
</dbReference>
<keyword evidence="16" id="KW-1185">Reference proteome</keyword>
<comment type="catalytic activity">
    <reaction evidence="11">
        <text>2 superoxide + 2 H(+) = H2O2 + O2</text>
        <dbReference type="Rhea" id="RHEA:20696"/>
        <dbReference type="ChEBI" id="CHEBI:15378"/>
        <dbReference type="ChEBI" id="CHEBI:15379"/>
        <dbReference type="ChEBI" id="CHEBI:16240"/>
        <dbReference type="ChEBI" id="CHEBI:18421"/>
        <dbReference type="EC" id="1.15.1.1"/>
    </reaction>
</comment>
<dbReference type="PRINTS" id="PR00068">
    <property type="entry name" value="CUZNDISMTASE"/>
</dbReference>
<dbReference type="EC" id="1.15.1.1" evidence="4"/>
<name>A0A1D1W3Y1_RAMVA</name>
<feature type="signal peptide" evidence="13">
    <location>
        <begin position="1"/>
        <end position="20"/>
    </location>
</feature>
<organism evidence="15 16">
    <name type="scientific">Ramazzottius varieornatus</name>
    <name type="common">Water bear</name>
    <name type="synonym">Tardigrade</name>
    <dbReference type="NCBI Taxonomy" id="947166"/>
    <lineage>
        <taxon>Eukaryota</taxon>
        <taxon>Metazoa</taxon>
        <taxon>Ecdysozoa</taxon>
        <taxon>Tardigrada</taxon>
        <taxon>Eutardigrada</taxon>
        <taxon>Parachela</taxon>
        <taxon>Hypsibioidea</taxon>
        <taxon>Ramazzottiidae</taxon>
        <taxon>Ramazzottius</taxon>
    </lineage>
</organism>
<evidence type="ECO:0000256" key="3">
    <source>
        <dbReference type="ARBA" id="ARBA00010457"/>
    </source>
</evidence>
<feature type="chain" id="PRO_5008899177" description="superoxide dismutase" evidence="13">
    <location>
        <begin position="21"/>
        <end position="475"/>
    </location>
</feature>
<evidence type="ECO:0000313" key="15">
    <source>
        <dbReference type="EMBL" id="GAV07483.1"/>
    </source>
</evidence>
<dbReference type="OrthoDB" id="2015551at2759"/>
<dbReference type="STRING" id="947166.A0A1D1W3Y1"/>
<gene>
    <name evidence="15" type="primary">RvY_17310-1</name>
    <name evidence="15" type="synonym">RvY_17310.1</name>
    <name evidence="15" type="ORF">RvY_17310</name>
</gene>
<reference evidence="15 16" key="1">
    <citation type="journal article" date="2016" name="Nat. Commun.">
        <title>Extremotolerant tardigrade genome and improved radiotolerance of human cultured cells by tardigrade-unique protein.</title>
        <authorList>
            <person name="Hashimoto T."/>
            <person name="Horikawa D.D."/>
            <person name="Saito Y."/>
            <person name="Kuwahara H."/>
            <person name="Kozuka-Hata H."/>
            <person name="Shin-I T."/>
            <person name="Minakuchi Y."/>
            <person name="Ohishi K."/>
            <person name="Motoyama A."/>
            <person name="Aizu T."/>
            <person name="Enomoto A."/>
            <person name="Kondo K."/>
            <person name="Tanaka S."/>
            <person name="Hara Y."/>
            <person name="Koshikawa S."/>
            <person name="Sagara H."/>
            <person name="Miura T."/>
            <person name="Yokobori S."/>
            <person name="Miyagawa K."/>
            <person name="Suzuki Y."/>
            <person name="Kubo T."/>
            <person name="Oyama M."/>
            <person name="Kohara Y."/>
            <person name="Fujiyama A."/>
            <person name="Arakawa K."/>
            <person name="Katayama T."/>
            <person name="Toyoda A."/>
            <person name="Kunieda T."/>
        </authorList>
    </citation>
    <scope>NUCLEOTIDE SEQUENCE [LARGE SCALE GENOMIC DNA]</scope>
    <source>
        <strain evidence="15 16">YOKOZUNA-1</strain>
    </source>
</reference>
<dbReference type="SUPFAM" id="SSF49329">
    <property type="entry name" value="Cu,Zn superoxide dismutase-like"/>
    <property type="match status" value="1"/>
</dbReference>
<dbReference type="PROSITE" id="PS00332">
    <property type="entry name" value="SOD_CU_ZN_2"/>
    <property type="match status" value="1"/>
</dbReference>
<dbReference type="EMBL" id="BDGG01000015">
    <property type="protein sequence ID" value="GAV07483.1"/>
    <property type="molecule type" value="Genomic_DNA"/>
</dbReference>
<protein>
    <recommendedName>
        <fullName evidence="4">superoxide dismutase</fullName>
        <ecNumber evidence="4">1.15.1.1</ecNumber>
    </recommendedName>
</protein>
<dbReference type="AlphaFoldDB" id="A0A1D1W3Y1"/>
<dbReference type="Proteomes" id="UP000186922">
    <property type="component" value="Unassembled WGS sequence"/>
</dbReference>
<keyword evidence="6" id="KW-0862">Zinc</keyword>
<keyword evidence="13" id="KW-0732">Signal</keyword>
<dbReference type="SMR" id="A0A1D1W3Y1"/>
<evidence type="ECO:0000256" key="10">
    <source>
        <dbReference type="ARBA" id="ARBA00023157"/>
    </source>
</evidence>
<evidence type="ECO:0000256" key="6">
    <source>
        <dbReference type="ARBA" id="ARBA00022833"/>
    </source>
</evidence>
<keyword evidence="10" id="KW-1015">Disulfide bond</keyword>
<feature type="region of interest" description="Disordered" evidence="12">
    <location>
        <begin position="92"/>
        <end position="181"/>
    </location>
</feature>
<dbReference type="GO" id="GO:0004784">
    <property type="term" value="F:superoxide dismutase activity"/>
    <property type="evidence" value="ECO:0007669"/>
    <property type="project" value="UniProtKB-EC"/>
</dbReference>
<evidence type="ECO:0000256" key="1">
    <source>
        <dbReference type="ARBA" id="ARBA00001935"/>
    </source>
</evidence>
<dbReference type="Gene3D" id="2.60.40.200">
    <property type="entry name" value="Superoxide dismutase, copper/zinc binding domain"/>
    <property type="match status" value="1"/>
</dbReference>
<evidence type="ECO:0000259" key="14">
    <source>
        <dbReference type="Pfam" id="PF00080"/>
    </source>
</evidence>
<keyword evidence="8" id="KW-0560">Oxidoreductase</keyword>
<feature type="compositionally biased region" description="Low complexity" evidence="12">
    <location>
        <begin position="121"/>
        <end position="130"/>
    </location>
</feature>
<evidence type="ECO:0000256" key="2">
    <source>
        <dbReference type="ARBA" id="ARBA00001947"/>
    </source>
</evidence>
<keyword evidence="5" id="KW-0479">Metal-binding</keyword>
<evidence type="ECO:0000256" key="7">
    <source>
        <dbReference type="ARBA" id="ARBA00022862"/>
    </source>
</evidence>
<dbReference type="InterPro" id="IPR036423">
    <property type="entry name" value="SOD-like_Cu/Zn_dom_sf"/>
</dbReference>
<feature type="compositionally biased region" description="Polar residues" evidence="12">
    <location>
        <begin position="140"/>
        <end position="159"/>
    </location>
</feature>
<feature type="domain" description="Superoxide dismutase copper/zinc binding" evidence="14">
    <location>
        <begin position="333"/>
        <end position="471"/>
    </location>
</feature>
<evidence type="ECO:0000313" key="16">
    <source>
        <dbReference type="Proteomes" id="UP000186922"/>
    </source>
</evidence>
<comment type="similarity">
    <text evidence="3">Belongs to the Cu-Zn superoxide dismutase family.</text>
</comment>
<sequence length="475" mass="50812">MELFYNVIFFLVFVIHQLSAQQPEAATTNGKVAIQQPMAKSADLQQQPEPRGHSMFPASSPGQQSAGPQRSSNVPADMNQAFGAERSTFNHNMARLGGTNGGNIPFPGQEAAREPSREPSRSSQRQSQSQGRLPTGADRASSSPARSFNEGSNSRSPISMNMERPSMNEPGFNLDFRGGPSPFGPRQMDFALLPSQQSLLTAASLRNLEQALQARAALSVMGLGMGPRAFDFRPNGNTDFAASQTDPVATYNRPLYPSPRQDSGVYRGYDLMVPQFRRPDMAGPGPEPYAAQFPFASSESGLYAGPEPSPKAALAYPKPLKAIVVLTSQFGITGIFNFSQTAVDQPVEIIGRVNGLRPGDHGIHIHSFGDLSRGCETAGPHFNPEGNHHGSPDDVQYQAHAGDLGNIYVPDYGAADFSITTPLISLYPPAPTLVVGRTLVIHEKPDDLGRGGDQTSRETGNSGARLACGIIGVSH</sequence>
<evidence type="ECO:0000256" key="4">
    <source>
        <dbReference type="ARBA" id="ARBA00012682"/>
    </source>
</evidence>
<evidence type="ECO:0000256" key="8">
    <source>
        <dbReference type="ARBA" id="ARBA00023002"/>
    </source>
</evidence>
<proteinExistence type="inferred from homology"/>
<evidence type="ECO:0000256" key="9">
    <source>
        <dbReference type="ARBA" id="ARBA00023008"/>
    </source>
</evidence>
<evidence type="ECO:0000256" key="11">
    <source>
        <dbReference type="ARBA" id="ARBA00049204"/>
    </source>
</evidence>
<feature type="compositionally biased region" description="Basic and acidic residues" evidence="12">
    <location>
        <begin position="111"/>
        <end position="120"/>
    </location>
</feature>
<keyword evidence="7" id="KW-0049">Antioxidant</keyword>
<feature type="region of interest" description="Disordered" evidence="12">
    <location>
        <begin position="39"/>
        <end position="76"/>
    </location>
</feature>